<evidence type="ECO:0000313" key="11">
    <source>
        <dbReference type="Proteomes" id="UP000234323"/>
    </source>
</evidence>
<keyword evidence="11" id="KW-1185">Reference proteome</keyword>
<dbReference type="VEuPathDB" id="FungiDB:FUN_021346"/>
<dbReference type="VEuPathDB" id="FungiDB:RhiirA1_411807"/>
<comment type="catalytic activity">
    <reaction evidence="7">
        <text>L-glutamine + H2O = L-glutamate + NH4(+)</text>
        <dbReference type="Rhea" id="RHEA:15889"/>
        <dbReference type="ChEBI" id="CHEBI:15377"/>
        <dbReference type="ChEBI" id="CHEBI:28938"/>
        <dbReference type="ChEBI" id="CHEBI:29985"/>
        <dbReference type="ChEBI" id="CHEBI:58359"/>
        <dbReference type="EC" id="3.5.1.2"/>
    </reaction>
</comment>
<dbReference type="Gene3D" id="3.40.50.880">
    <property type="match status" value="1"/>
</dbReference>
<dbReference type="GO" id="GO:0016740">
    <property type="term" value="F:transferase activity"/>
    <property type="evidence" value="ECO:0007669"/>
    <property type="project" value="UniProtKB-KW"/>
</dbReference>
<evidence type="ECO:0000256" key="8">
    <source>
        <dbReference type="PIRSR" id="PIRSR005639-1"/>
    </source>
</evidence>
<feature type="binding site" evidence="9">
    <location>
        <begin position="62"/>
        <end position="64"/>
    </location>
    <ligand>
        <name>L-glutamine</name>
        <dbReference type="ChEBI" id="CHEBI:58359"/>
    </ligand>
</feature>
<comment type="caution">
    <text evidence="10">The sequence shown here is derived from an EMBL/GenBank/DDBJ whole genome shotgun (WGS) entry which is preliminary data.</text>
</comment>
<dbReference type="GO" id="GO:0016829">
    <property type="term" value="F:lyase activity"/>
    <property type="evidence" value="ECO:0007669"/>
    <property type="project" value="UniProtKB-KW"/>
</dbReference>
<keyword evidence="10" id="KW-0808">Transferase</keyword>
<feature type="active site" description="Charge relay system" evidence="8">
    <location>
        <position position="201"/>
    </location>
</feature>
<protein>
    <recommendedName>
        <fullName evidence="2">glutaminase</fullName>
        <ecNumber evidence="2">3.5.1.2</ecNumber>
    </recommendedName>
</protein>
<dbReference type="AlphaFoldDB" id="A0A2I1G0D5"/>
<dbReference type="EMBL" id="LLXI01000088">
    <property type="protein sequence ID" value="PKY40098.1"/>
    <property type="molecule type" value="Genomic_DNA"/>
</dbReference>
<sequence length="229" mass="25311">MVRTCNDFQQEQPQFKFGVLALQGAFQEHIHMLQNISQVSSAIPIRKAEQLETIDALIIPGGESTTMALIAERSGLMEPLRKFVRDEKPTWGTCAGMILLANEANKVKKGGQDLIGGLNITVNRNQFGSQIDSFESLLHINHITTSSDDLFPAIFIRAPIISSINSSNVEVLARLEHDIGETDASSIVAVRQGSLLGTAFHPELTNDDRIHKYFVQLTQDHYNTGKGRN</sequence>
<feature type="active site" description="Charge relay system" evidence="8">
    <location>
        <position position="203"/>
    </location>
</feature>
<dbReference type="GO" id="GO:0005829">
    <property type="term" value="C:cytosol"/>
    <property type="evidence" value="ECO:0007669"/>
    <property type="project" value="TreeGrafter"/>
</dbReference>
<dbReference type="Proteomes" id="UP000234323">
    <property type="component" value="Unassembled WGS sequence"/>
</dbReference>
<dbReference type="NCBIfam" id="TIGR03800">
    <property type="entry name" value="PLP_synth_Pdx2"/>
    <property type="match status" value="1"/>
</dbReference>
<dbReference type="PROSITE" id="PS51130">
    <property type="entry name" value="PDXT_SNO_2"/>
    <property type="match status" value="1"/>
</dbReference>
<proteinExistence type="inferred from homology"/>
<dbReference type="PROSITE" id="PS01236">
    <property type="entry name" value="PDXT_SNO_1"/>
    <property type="match status" value="1"/>
</dbReference>
<reference evidence="10 11" key="1">
    <citation type="submission" date="2015-10" db="EMBL/GenBank/DDBJ databases">
        <title>Genome analyses suggest a sexual origin of heterokaryosis in a supposedly ancient asexual fungus.</title>
        <authorList>
            <person name="Ropars J."/>
            <person name="Sedzielewska K."/>
            <person name="Noel J."/>
            <person name="Charron P."/>
            <person name="Farinelli L."/>
            <person name="Marton T."/>
            <person name="Kruger M."/>
            <person name="Pelin A."/>
            <person name="Brachmann A."/>
            <person name="Corradi N."/>
        </authorList>
    </citation>
    <scope>NUCLEOTIDE SEQUENCE [LARGE SCALE GENOMIC DNA]</scope>
    <source>
        <strain evidence="10 11">A4</strain>
    </source>
</reference>
<feature type="active site" description="Nucleophile" evidence="8">
    <location>
        <position position="94"/>
    </location>
</feature>
<dbReference type="InterPro" id="IPR002161">
    <property type="entry name" value="PdxT/SNO"/>
</dbReference>
<dbReference type="PIRSF" id="PIRSF005639">
    <property type="entry name" value="Glut_amidoT_SNO"/>
    <property type="match status" value="1"/>
</dbReference>
<evidence type="ECO:0000256" key="9">
    <source>
        <dbReference type="PIRSR" id="PIRSR005639-2"/>
    </source>
</evidence>
<name>A0A2I1G0D5_9GLOM</name>
<evidence type="ECO:0000313" key="10">
    <source>
        <dbReference type="EMBL" id="PKY40098.1"/>
    </source>
</evidence>
<dbReference type="PANTHER" id="PTHR31559:SF0">
    <property type="entry name" value="PYRIDOXAL 5'-PHOSPHATE SYNTHASE SUBUNIT SNO1-RELATED"/>
    <property type="match status" value="1"/>
</dbReference>
<dbReference type="HAMAP" id="MF_01615">
    <property type="entry name" value="PdxT"/>
    <property type="match status" value="1"/>
</dbReference>
<comment type="similarity">
    <text evidence="1">Belongs to the glutaminase PdxT/SNO family.</text>
</comment>
<evidence type="ECO:0000256" key="4">
    <source>
        <dbReference type="ARBA" id="ARBA00022898"/>
    </source>
</evidence>
<dbReference type="GO" id="GO:0008614">
    <property type="term" value="P:pyridoxine metabolic process"/>
    <property type="evidence" value="ECO:0007669"/>
    <property type="project" value="TreeGrafter"/>
</dbReference>
<evidence type="ECO:0000256" key="5">
    <source>
        <dbReference type="ARBA" id="ARBA00022962"/>
    </source>
</evidence>
<organism evidence="10 11">
    <name type="scientific">Rhizophagus irregularis</name>
    <dbReference type="NCBI Taxonomy" id="588596"/>
    <lineage>
        <taxon>Eukaryota</taxon>
        <taxon>Fungi</taxon>
        <taxon>Fungi incertae sedis</taxon>
        <taxon>Mucoromycota</taxon>
        <taxon>Glomeromycotina</taxon>
        <taxon>Glomeromycetes</taxon>
        <taxon>Glomerales</taxon>
        <taxon>Glomeraceae</taxon>
        <taxon>Rhizophagus</taxon>
    </lineage>
</organism>
<dbReference type="InterPro" id="IPR029062">
    <property type="entry name" value="Class_I_gatase-like"/>
</dbReference>
<evidence type="ECO:0000256" key="7">
    <source>
        <dbReference type="ARBA" id="ARBA00049534"/>
    </source>
</evidence>
<dbReference type="GO" id="GO:0042823">
    <property type="term" value="P:pyridoxal phosphate biosynthetic process"/>
    <property type="evidence" value="ECO:0007669"/>
    <property type="project" value="InterPro"/>
</dbReference>
<dbReference type="PANTHER" id="PTHR31559">
    <property type="entry name" value="PYRIDOXAL 5'-PHOSPHATE SYNTHASE SUBUNIT SNO"/>
    <property type="match status" value="1"/>
</dbReference>
<dbReference type="GO" id="GO:0004359">
    <property type="term" value="F:glutaminase activity"/>
    <property type="evidence" value="ECO:0007669"/>
    <property type="project" value="UniProtKB-EC"/>
</dbReference>
<dbReference type="PROSITE" id="PS51273">
    <property type="entry name" value="GATASE_TYPE_1"/>
    <property type="match status" value="1"/>
</dbReference>
<evidence type="ECO:0000256" key="3">
    <source>
        <dbReference type="ARBA" id="ARBA00022801"/>
    </source>
</evidence>
<keyword evidence="5 10" id="KW-0315">Glutamine amidotransferase</keyword>
<dbReference type="CDD" id="cd01749">
    <property type="entry name" value="GATase1_PB"/>
    <property type="match status" value="1"/>
</dbReference>
<feature type="binding site" evidence="9">
    <location>
        <begin position="156"/>
        <end position="157"/>
    </location>
    <ligand>
        <name>L-glutamine</name>
        <dbReference type="ChEBI" id="CHEBI:58359"/>
    </ligand>
</feature>
<dbReference type="GO" id="GO:1903600">
    <property type="term" value="C:glutaminase complex"/>
    <property type="evidence" value="ECO:0007669"/>
    <property type="project" value="TreeGrafter"/>
</dbReference>
<keyword evidence="3" id="KW-0378">Hydrolase</keyword>
<evidence type="ECO:0000256" key="1">
    <source>
        <dbReference type="ARBA" id="ARBA00008345"/>
    </source>
</evidence>
<feature type="non-terminal residue" evidence="10">
    <location>
        <position position="229"/>
    </location>
</feature>
<evidence type="ECO:0000256" key="2">
    <source>
        <dbReference type="ARBA" id="ARBA00012918"/>
    </source>
</evidence>
<dbReference type="FunFam" id="3.40.50.880:FF:000041">
    <property type="entry name" value="Glutamine amidotransferase subunit pdxT, putative"/>
    <property type="match status" value="1"/>
</dbReference>
<accession>A0A2I1G0D5</accession>
<feature type="binding site" evidence="9">
    <location>
        <position position="124"/>
    </location>
    <ligand>
        <name>L-glutamine</name>
        <dbReference type="ChEBI" id="CHEBI:58359"/>
    </ligand>
</feature>
<dbReference type="Pfam" id="PF01174">
    <property type="entry name" value="SNO"/>
    <property type="match status" value="1"/>
</dbReference>
<evidence type="ECO:0000256" key="6">
    <source>
        <dbReference type="ARBA" id="ARBA00023239"/>
    </source>
</evidence>
<dbReference type="EC" id="3.5.1.2" evidence="2"/>
<gene>
    <name evidence="10" type="ORF">RhiirA4_394247</name>
</gene>
<dbReference type="VEuPathDB" id="FungiDB:RhiirFUN_003187"/>
<keyword evidence="4" id="KW-0663">Pyridoxal phosphate</keyword>
<dbReference type="InterPro" id="IPR021196">
    <property type="entry name" value="PdxT/SNO_CS"/>
</dbReference>
<dbReference type="SUPFAM" id="SSF52317">
    <property type="entry name" value="Class I glutamine amidotransferase-like"/>
    <property type="match status" value="1"/>
</dbReference>
<keyword evidence="6" id="KW-0456">Lyase</keyword>